<keyword evidence="12 13" id="KW-0998">Cell outer membrane</keyword>
<proteinExistence type="inferred from homology"/>
<geneLocation type="plasmid" evidence="20">
    <name>pAnaA</name>
</geneLocation>
<dbReference type="GO" id="GO:0009279">
    <property type="term" value="C:cell outer membrane"/>
    <property type="evidence" value="ECO:0007669"/>
    <property type="project" value="UniProtKB-SubCell"/>
</dbReference>
<dbReference type="InterPro" id="IPR021731">
    <property type="entry name" value="AMIN_dom"/>
</dbReference>
<evidence type="ECO:0000256" key="1">
    <source>
        <dbReference type="ARBA" id="ARBA00004571"/>
    </source>
</evidence>
<keyword evidence="8" id="KW-0408">Iron</keyword>
<dbReference type="CDD" id="cd01347">
    <property type="entry name" value="ligand_gated_channel"/>
    <property type="match status" value="1"/>
</dbReference>
<evidence type="ECO:0000256" key="6">
    <source>
        <dbReference type="ARBA" id="ARBA00022692"/>
    </source>
</evidence>
<dbReference type="FunFam" id="2.40.170.20:FF:000005">
    <property type="entry name" value="TonB-dependent siderophore receptor"/>
    <property type="match status" value="1"/>
</dbReference>
<evidence type="ECO:0000313" key="20">
    <source>
        <dbReference type="Proteomes" id="UP000002533"/>
    </source>
</evidence>
<dbReference type="Pfam" id="PF11741">
    <property type="entry name" value="AMIN"/>
    <property type="match status" value="1"/>
</dbReference>
<evidence type="ECO:0000256" key="3">
    <source>
        <dbReference type="ARBA" id="ARBA00022448"/>
    </source>
</evidence>
<dbReference type="GO" id="GO:0015891">
    <property type="term" value="P:siderophore transport"/>
    <property type="evidence" value="ECO:0007669"/>
    <property type="project" value="InterPro"/>
</dbReference>
<feature type="domain" description="TonB-dependent receptor-like beta-barrel" evidence="16">
    <location>
        <begin position="395"/>
        <end position="828"/>
    </location>
</feature>
<dbReference type="Pfam" id="PF07715">
    <property type="entry name" value="Plug"/>
    <property type="match status" value="1"/>
</dbReference>
<dbReference type="InterPro" id="IPR000531">
    <property type="entry name" value="Beta-barrel_TonB"/>
</dbReference>
<feature type="domain" description="AMIN" evidence="18">
    <location>
        <begin position="87"/>
        <end position="182"/>
    </location>
</feature>
<evidence type="ECO:0000256" key="14">
    <source>
        <dbReference type="RuleBase" id="RU003357"/>
    </source>
</evidence>
<gene>
    <name evidence="19" type="ordered locus">Ava_B0218</name>
</gene>
<dbReference type="NCBIfam" id="TIGR01783">
    <property type="entry name" value="TonB-siderophor"/>
    <property type="match status" value="1"/>
</dbReference>
<evidence type="ECO:0000259" key="16">
    <source>
        <dbReference type="Pfam" id="PF00593"/>
    </source>
</evidence>
<keyword evidence="6 13" id="KW-0812">Transmembrane</keyword>
<keyword evidence="19" id="KW-0614">Plasmid</keyword>
<accession>Q3M256</accession>
<dbReference type="GO" id="GO:0038023">
    <property type="term" value="F:signaling receptor activity"/>
    <property type="evidence" value="ECO:0007669"/>
    <property type="project" value="InterPro"/>
</dbReference>
<feature type="region of interest" description="Disordered" evidence="15">
    <location>
        <begin position="188"/>
        <end position="208"/>
    </location>
</feature>
<evidence type="ECO:0000256" key="12">
    <source>
        <dbReference type="ARBA" id="ARBA00023237"/>
    </source>
</evidence>
<dbReference type="InterPro" id="IPR037066">
    <property type="entry name" value="Plug_dom_sf"/>
</dbReference>
<feature type="domain" description="TonB-dependent receptor plug" evidence="17">
    <location>
        <begin position="224"/>
        <end position="321"/>
    </location>
</feature>
<comment type="similarity">
    <text evidence="2 13 14">Belongs to the TonB-dependent receptor family.</text>
</comment>
<dbReference type="SUPFAM" id="SSF56935">
    <property type="entry name" value="Porins"/>
    <property type="match status" value="1"/>
</dbReference>
<comment type="subcellular location">
    <subcellularLocation>
        <location evidence="1 13">Cell outer membrane</location>
        <topology evidence="1 13">Multi-pass membrane protein</topology>
    </subcellularLocation>
</comment>
<keyword evidence="4 13" id="KW-1134">Transmembrane beta strand</keyword>
<dbReference type="RefSeq" id="WP_011316513.1">
    <property type="nucleotide sequence ID" value="NC_007410.1"/>
</dbReference>
<dbReference type="Gene3D" id="2.170.130.10">
    <property type="entry name" value="TonB-dependent receptor, plug domain"/>
    <property type="match status" value="1"/>
</dbReference>
<protein>
    <submittedName>
        <fullName evidence="19">TonB-dependent siderophore receptor</fullName>
    </submittedName>
</protein>
<evidence type="ECO:0000313" key="19">
    <source>
        <dbReference type="EMBL" id="ABA24930.1"/>
    </source>
</evidence>
<dbReference type="PANTHER" id="PTHR32552:SF68">
    <property type="entry name" value="FERRICHROME OUTER MEMBRANE TRANSPORTER_PHAGE RECEPTOR"/>
    <property type="match status" value="1"/>
</dbReference>
<dbReference type="KEGG" id="ava:Ava_B0218"/>
<dbReference type="PANTHER" id="PTHR32552">
    <property type="entry name" value="FERRICHROME IRON RECEPTOR-RELATED"/>
    <property type="match status" value="1"/>
</dbReference>
<evidence type="ECO:0000256" key="7">
    <source>
        <dbReference type="ARBA" id="ARBA00022729"/>
    </source>
</evidence>
<dbReference type="PROSITE" id="PS52016">
    <property type="entry name" value="TONB_DEPENDENT_REC_3"/>
    <property type="match status" value="1"/>
</dbReference>
<keyword evidence="3 13" id="KW-0813">Transport</keyword>
<reference evidence="20" key="1">
    <citation type="journal article" date="2014" name="Stand. Genomic Sci.">
        <title>Complete genome sequence of Anabaena variabilis ATCC 29413.</title>
        <authorList>
            <person name="Thiel T."/>
            <person name="Pratte B.S."/>
            <person name="Zhong J."/>
            <person name="Goodwin L."/>
            <person name="Copeland A."/>
            <person name="Lucas S."/>
            <person name="Han C."/>
            <person name="Pitluck S."/>
            <person name="Land M.L."/>
            <person name="Kyrpides N.C."/>
            <person name="Woyke T."/>
        </authorList>
    </citation>
    <scope>NUCLEOTIDE SEQUENCE [LARGE SCALE GENOMIC DNA]</scope>
    <source>
        <strain evidence="20">ATCC 29413 / PCC 7937</strain>
    </source>
</reference>
<dbReference type="InterPro" id="IPR012910">
    <property type="entry name" value="Plug_dom"/>
</dbReference>
<dbReference type="GO" id="GO:0015344">
    <property type="term" value="F:siderophore uptake transmembrane transporter activity"/>
    <property type="evidence" value="ECO:0007669"/>
    <property type="project" value="TreeGrafter"/>
</dbReference>
<dbReference type="Pfam" id="PF00593">
    <property type="entry name" value="TonB_dep_Rec_b-barrel"/>
    <property type="match status" value="1"/>
</dbReference>
<organism evidence="19 20">
    <name type="scientific">Trichormus variabilis (strain ATCC 29413 / PCC 7937)</name>
    <name type="common">Anabaena variabilis</name>
    <dbReference type="NCBI Taxonomy" id="240292"/>
    <lineage>
        <taxon>Bacteria</taxon>
        <taxon>Bacillati</taxon>
        <taxon>Cyanobacteriota</taxon>
        <taxon>Cyanophyceae</taxon>
        <taxon>Nostocales</taxon>
        <taxon>Nostocaceae</taxon>
        <taxon>Trichormus</taxon>
    </lineage>
</organism>
<evidence type="ECO:0000256" key="11">
    <source>
        <dbReference type="ARBA" id="ARBA00023136"/>
    </source>
</evidence>
<evidence type="ECO:0000256" key="8">
    <source>
        <dbReference type="ARBA" id="ARBA00023004"/>
    </source>
</evidence>
<dbReference type="InterPro" id="IPR036942">
    <property type="entry name" value="Beta-barrel_TonB_sf"/>
</dbReference>
<dbReference type="AlphaFoldDB" id="Q3M256"/>
<evidence type="ECO:0000259" key="17">
    <source>
        <dbReference type="Pfam" id="PF07715"/>
    </source>
</evidence>
<dbReference type="GeneID" id="58727123"/>
<keyword evidence="5" id="KW-0410">Iron transport</keyword>
<evidence type="ECO:0000256" key="15">
    <source>
        <dbReference type="SAM" id="MobiDB-lite"/>
    </source>
</evidence>
<dbReference type="InterPro" id="IPR039426">
    <property type="entry name" value="TonB-dep_rcpt-like"/>
</dbReference>
<keyword evidence="9" id="KW-0406">Ion transport</keyword>
<dbReference type="EMBL" id="CP000119">
    <property type="protein sequence ID" value="ABA24930.1"/>
    <property type="molecule type" value="Genomic_DNA"/>
</dbReference>
<dbReference type="InterPro" id="IPR010105">
    <property type="entry name" value="TonB_sidphr_rcpt"/>
</dbReference>
<evidence type="ECO:0000256" key="10">
    <source>
        <dbReference type="ARBA" id="ARBA00023077"/>
    </source>
</evidence>
<evidence type="ECO:0000256" key="2">
    <source>
        <dbReference type="ARBA" id="ARBA00009810"/>
    </source>
</evidence>
<evidence type="ECO:0000256" key="9">
    <source>
        <dbReference type="ARBA" id="ARBA00023065"/>
    </source>
</evidence>
<keyword evidence="10 14" id="KW-0798">TonB box</keyword>
<keyword evidence="7" id="KW-0732">Signal</keyword>
<evidence type="ECO:0000259" key="18">
    <source>
        <dbReference type="Pfam" id="PF11741"/>
    </source>
</evidence>
<dbReference type="Gene3D" id="2.40.170.20">
    <property type="entry name" value="TonB-dependent receptor, beta-barrel domain"/>
    <property type="match status" value="1"/>
</dbReference>
<evidence type="ECO:0000256" key="4">
    <source>
        <dbReference type="ARBA" id="ARBA00022452"/>
    </source>
</evidence>
<dbReference type="Proteomes" id="UP000002533">
    <property type="component" value="Plasmid pAnaA"/>
</dbReference>
<evidence type="ECO:0000256" key="13">
    <source>
        <dbReference type="PROSITE-ProRule" id="PRU01360"/>
    </source>
</evidence>
<evidence type="ECO:0000256" key="5">
    <source>
        <dbReference type="ARBA" id="ARBA00022496"/>
    </source>
</evidence>
<keyword evidence="11 13" id="KW-0472">Membrane</keyword>
<dbReference type="HOGENOM" id="CLU_008287_9_4_3"/>
<keyword evidence="19" id="KW-0675">Receptor</keyword>
<sequence>MKLGHFSYLGIAGIICLLCSESVQAQGKEKLVQIHLNREYTVPKEGTKAEVPITQIPQISDIQRPHTSVKDWLTQLQNQVILVTGVSLNTRENSLEVTLETSSSDHLQTVVKSEGNNFIVDIPNAQLKLSSGELFRQEKPSAGITDVVVTNHDANTIRVTVTGETSLPKVELDDSDKGLIFVVAPVTTSTQQPQIPDTPPTQPSAQDDQPIELVVTGTRFEVPIQDAPQSIQVIPRQVLEDRGVVRLDEFTDNVSGIQRLTGGAGPGSSGFIIRGFADDYETLRNGFRTQGGFARDLANIDRVEVLKGPAAILYGSGFQSGTVNTITKKPLEDPLYEVKATFGSYSFYRGEVDFTGPLTQSGSLLYRLNASYQNEGSFRDFGRYAGTFIAPALTWKLGDRTTLNIDYENFTYESVSAGAFRADPRFFNVRRSFYQGEPDLDLETYSANSLTYEFEHRFSDNWQFKQTFNRIWQEISAKRASRRALQADGETLNRRYTVADADVNNLTFRNELFGKFNTGSLRHNLLFGVEYSHLDYPGKSFSTAIDPINIFNPRYGARPTGELSLDYFETYGNDVVGIYVQDLIEVLPNLKIAAGVRFDSSTGSNENLQTNTIINEVSDSQFSPRLGIVYQPSDTTTLYASWSNSFTPQIYGRNSRGGAFKPITSEQLEVGIRQELFDRRLLAGLALYQITRQNVVTDDPNSDDFLDRIQTGEQRSRGIELDISGEISPGWKIITTYAYTDAVVTKDNEIPVGDRLGGVPYNSASLWTTYEIQKGNLQGFGGGFGLVYVGDRANTIPNEFTTPSYLRADAVLFYRSDRYDINLNFKNLSNLKYFDTNSYGDSLSVQEPFTVIGSFSYRF</sequence>
<name>Q3M256_TRIV2</name>